<dbReference type="PANTHER" id="PTHR43649">
    <property type="entry name" value="ARABINOSE-BINDING PROTEIN-RELATED"/>
    <property type="match status" value="1"/>
</dbReference>
<name>A0ABM8GPK7_9MICO</name>
<keyword evidence="1" id="KW-0732">Signal</keyword>
<sequence length="450" mass="47026">MKTRTLSAAAAGLAAVALVLTGCSASGGSSTDSSGNVDGSGKTLNVLTGVDTLYPTQQKQWQKDQAAAFKKSTGATLKFDTYASANEELTKIQTSVVSGQGPDVYSIGTTFTPTAYSTKAFVKLSDKEWKEVGGRDRFVPASLGISGPSKSDEIGVPFASRPFVMAYNKDLLKAAGISKPATSWDEFAEQAKKLTSNGTYGIATGYADGFDVWKFVWAMANQAGNPIVDGKKATIDTATMKAAYKAYYGWVTSDGVVDPSAVGWNNAQALAAFAAGKAAYFPMTTATSKNTLDKSSVKGKYAYALMPTVPPGETSRPSDGKDAASILSGDNLVVANYSKNQDLAFAYIKQVTAQKEQEDFYTTFGQLPTNAAAAAALEKDDASLQPIVAAANKSVSTPFSGAWGDVQLALTDVTVQSIPSLKSGSISSSEIDKRLATAQKAAESALSRAK</sequence>
<dbReference type="Pfam" id="PF01547">
    <property type="entry name" value="SBP_bac_1"/>
    <property type="match status" value="1"/>
</dbReference>
<dbReference type="RefSeq" id="WP_286343427.1">
    <property type="nucleotide sequence ID" value="NZ_AP027732.1"/>
</dbReference>
<feature type="signal peptide" evidence="1">
    <location>
        <begin position="1"/>
        <end position="25"/>
    </location>
</feature>
<protein>
    <submittedName>
        <fullName evidence="2">Sugar ABC transporter substrate-binding protein</fullName>
    </submittedName>
</protein>
<feature type="chain" id="PRO_5046062668" evidence="1">
    <location>
        <begin position="26"/>
        <end position="450"/>
    </location>
</feature>
<reference evidence="3" key="1">
    <citation type="journal article" date="2019" name="Int. J. Syst. Evol. Microbiol.">
        <title>The Global Catalogue of Microorganisms (GCM) 10K type strain sequencing project: providing services to taxonomists for standard genome sequencing and annotation.</title>
        <authorList>
            <consortium name="The Broad Institute Genomics Platform"/>
            <consortium name="The Broad Institute Genome Sequencing Center for Infectious Disease"/>
            <person name="Wu L."/>
            <person name="Ma J."/>
        </authorList>
    </citation>
    <scope>NUCLEOTIDE SEQUENCE [LARGE SCALE GENOMIC DNA]</scope>
    <source>
        <strain evidence="3">NBRC 108728</strain>
    </source>
</reference>
<dbReference type="EMBL" id="AP027732">
    <property type="protein sequence ID" value="BDZ50393.1"/>
    <property type="molecule type" value="Genomic_DNA"/>
</dbReference>
<dbReference type="InterPro" id="IPR006059">
    <property type="entry name" value="SBP"/>
</dbReference>
<keyword evidence="3" id="KW-1185">Reference proteome</keyword>
<evidence type="ECO:0000313" key="3">
    <source>
        <dbReference type="Proteomes" id="UP001321486"/>
    </source>
</evidence>
<dbReference type="InterPro" id="IPR050490">
    <property type="entry name" value="Bact_solute-bd_prot1"/>
</dbReference>
<accession>A0ABM8GPK7</accession>
<evidence type="ECO:0000256" key="1">
    <source>
        <dbReference type="SAM" id="SignalP"/>
    </source>
</evidence>
<proteinExistence type="predicted"/>
<dbReference type="Gene3D" id="3.40.190.10">
    <property type="entry name" value="Periplasmic binding protein-like II"/>
    <property type="match status" value="1"/>
</dbReference>
<evidence type="ECO:0000313" key="2">
    <source>
        <dbReference type="EMBL" id="BDZ50393.1"/>
    </source>
</evidence>
<dbReference type="Proteomes" id="UP001321486">
    <property type="component" value="Chromosome"/>
</dbReference>
<dbReference type="SUPFAM" id="SSF53850">
    <property type="entry name" value="Periplasmic binding protein-like II"/>
    <property type="match status" value="1"/>
</dbReference>
<dbReference type="PANTHER" id="PTHR43649:SF12">
    <property type="entry name" value="DIACETYLCHITOBIOSE BINDING PROTEIN DASA"/>
    <property type="match status" value="1"/>
</dbReference>
<organism evidence="2 3">
    <name type="scientific">Frondihabitans sucicola</name>
    <dbReference type="NCBI Taxonomy" id="1268041"/>
    <lineage>
        <taxon>Bacteria</taxon>
        <taxon>Bacillati</taxon>
        <taxon>Actinomycetota</taxon>
        <taxon>Actinomycetes</taxon>
        <taxon>Micrococcales</taxon>
        <taxon>Microbacteriaceae</taxon>
        <taxon>Frondihabitans</taxon>
    </lineage>
</organism>
<dbReference type="PROSITE" id="PS51257">
    <property type="entry name" value="PROKAR_LIPOPROTEIN"/>
    <property type="match status" value="1"/>
</dbReference>
<gene>
    <name evidence="2" type="ORF">GCM10025867_26340</name>
</gene>